<comment type="caution">
    <text evidence="1">The sequence shown here is derived from an EMBL/GenBank/DDBJ whole genome shotgun (WGS) entry which is preliminary data.</text>
</comment>
<protein>
    <submittedName>
        <fullName evidence="1">HAD-IIA family hydrolase</fullName>
    </submittedName>
</protein>
<keyword evidence="2" id="KW-1185">Reference proteome</keyword>
<evidence type="ECO:0000313" key="1">
    <source>
        <dbReference type="EMBL" id="MFC5653233.1"/>
    </source>
</evidence>
<dbReference type="SUPFAM" id="SSF56784">
    <property type="entry name" value="HAD-like"/>
    <property type="match status" value="1"/>
</dbReference>
<dbReference type="InterPro" id="IPR023214">
    <property type="entry name" value="HAD_sf"/>
</dbReference>
<evidence type="ECO:0000313" key="2">
    <source>
        <dbReference type="Proteomes" id="UP001596047"/>
    </source>
</evidence>
<reference evidence="2" key="1">
    <citation type="journal article" date="2019" name="Int. J. Syst. Evol. Microbiol.">
        <title>The Global Catalogue of Microorganisms (GCM) 10K type strain sequencing project: providing services to taxonomists for standard genome sequencing and annotation.</title>
        <authorList>
            <consortium name="The Broad Institute Genomics Platform"/>
            <consortium name="The Broad Institute Genome Sequencing Center for Infectious Disease"/>
            <person name="Wu L."/>
            <person name="Ma J."/>
        </authorList>
    </citation>
    <scope>NUCLEOTIDE SEQUENCE [LARGE SCALE GENOMIC DNA]</scope>
    <source>
        <strain evidence="2">CGMCC 1.3240</strain>
    </source>
</reference>
<proteinExistence type="predicted"/>
<dbReference type="EMBL" id="JBHSOW010000119">
    <property type="protein sequence ID" value="MFC5653233.1"/>
    <property type="molecule type" value="Genomic_DNA"/>
</dbReference>
<sequence length="264" mass="29338">MKWNMERYTTYIFDLDGCIYSGNRVYPGARKVLTTLIETGRHVFFLSNNSTEASQTIRNKLIDMDLPVENIPILVATELIGPYLAEKYGAARVYSIGSMELEKSLRRSGHQVLPLGCGEQCDFVVVGRDTSFTYQKLYDCVRCLTNGARLIAANLDFYHPGEDGVRVPETGSLIAAIQAVTGINHVESVGKPFSYPFIEIIQQKDLNPENCLMVGDNPYTDVKGGYSAGMHTAWISHGNSFPIELGFQPNLTLSCIGEFLEVFD</sequence>
<dbReference type="Proteomes" id="UP001596047">
    <property type="component" value="Unassembled WGS sequence"/>
</dbReference>
<dbReference type="Pfam" id="PF13344">
    <property type="entry name" value="Hydrolase_6"/>
    <property type="match status" value="1"/>
</dbReference>
<dbReference type="PANTHER" id="PTHR19288:SF46">
    <property type="entry name" value="HALOACID DEHALOGENASE-LIKE HYDROLASE DOMAIN-CONTAINING PROTEIN 2"/>
    <property type="match status" value="1"/>
</dbReference>
<dbReference type="InterPro" id="IPR006357">
    <property type="entry name" value="HAD-SF_hydro_IIA"/>
</dbReference>
<dbReference type="Gene3D" id="3.40.50.1000">
    <property type="entry name" value="HAD superfamily/HAD-like"/>
    <property type="match status" value="2"/>
</dbReference>
<dbReference type="NCBIfam" id="TIGR01460">
    <property type="entry name" value="HAD-SF-IIA"/>
    <property type="match status" value="1"/>
</dbReference>
<dbReference type="RefSeq" id="WP_379191889.1">
    <property type="nucleotide sequence ID" value="NZ_JBHSOW010000119.1"/>
</dbReference>
<gene>
    <name evidence="1" type="ORF">ACFPYJ_29790</name>
</gene>
<accession>A0ABW0W4U2</accession>
<dbReference type="InterPro" id="IPR036412">
    <property type="entry name" value="HAD-like_sf"/>
</dbReference>
<dbReference type="PANTHER" id="PTHR19288">
    <property type="entry name" value="4-NITROPHENYLPHOSPHATASE-RELATED"/>
    <property type="match status" value="1"/>
</dbReference>
<dbReference type="Pfam" id="PF13242">
    <property type="entry name" value="Hydrolase_like"/>
    <property type="match status" value="1"/>
</dbReference>
<keyword evidence="1" id="KW-0378">Hydrolase</keyword>
<dbReference type="GO" id="GO:0016787">
    <property type="term" value="F:hydrolase activity"/>
    <property type="evidence" value="ECO:0007669"/>
    <property type="project" value="UniProtKB-KW"/>
</dbReference>
<organism evidence="1 2">
    <name type="scientific">Paenibacillus solisilvae</name>
    <dbReference type="NCBI Taxonomy" id="2486751"/>
    <lineage>
        <taxon>Bacteria</taxon>
        <taxon>Bacillati</taxon>
        <taxon>Bacillota</taxon>
        <taxon>Bacilli</taxon>
        <taxon>Bacillales</taxon>
        <taxon>Paenibacillaceae</taxon>
        <taxon>Paenibacillus</taxon>
    </lineage>
</organism>
<name>A0ABW0W4U2_9BACL</name>